<feature type="region of interest" description="Disordered" evidence="1">
    <location>
        <begin position="944"/>
        <end position="963"/>
    </location>
</feature>
<evidence type="ECO:0000256" key="1">
    <source>
        <dbReference type="SAM" id="MobiDB-lite"/>
    </source>
</evidence>
<reference evidence="2" key="1">
    <citation type="journal article" date="2020" name="Nature">
        <title>Giant virus diversity and host interactions through global metagenomics.</title>
        <authorList>
            <person name="Schulz F."/>
            <person name="Roux S."/>
            <person name="Paez-Espino D."/>
            <person name="Jungbluth S."/>
            <person name="Walsh D.A."/>
            <person name="Denef V.J."/>
            <person name="McMahon K.D."/>
            <person name="Konstantinidis K.T."/>
            <person name="Eloe-Fadrosh E.A."/>
            <person name="Kyrpides N.C."/>
            <person name="Woyke T."/>
        </authorList>
    </citation>
    <scope>NUCLEOTIDE SEQUENCE</scope>
    <source>
        <strain evidence="2">GVMAG-M-3300023174-132</strain>
    </source>
</reference>
<evidence type="ECO:0000313" key="2">
    <source>
        <dbReference type="EMBL" id="QHT13674.1"/>
    </source>
</evidence>
<organism evidence="2">
    <name type="scientific">viral metagenome</name>
    <dbReference type="NCBI Taxonomy" id="1070528"/>
    <lineage>
        <taxon>unclassified sequences</taxon>
        <taxon>metagenomes</taxon>
        <taxon>organismal metagenomes</taxon>
    </lineage>
</organism>
<sequence>MSITSIAPIDSLQGPWSSLTVELVGPASGSTMVLENIFPFTSINDLKRQLWYQQGGDPRWAPEHVYLSVAGRPLEFHWPFAKELPDPVTNRTPLEAVVDTAGNRKPVGATMVGSLTVEAALAPELQSVSSVARIRAVSLAALQPADSEGPSAREFAGFYQVYFPWLSQTNQITNAASATASAATAIRDAYAAVLPYLEDRNGRIGVVQSALERHIAGTRPFQLQSLVNVRWTLPVPAVKPASLEETFYALPASEALPFMRYYPQAGQGSPILKLAVNPDGSPLIENQQQVHSWLAEPVPNHKMALIIARIPLQNTPGAAFTLQMMNDGDGSTDIRLEVAQKGQRWPVTVATEAERLLRPVLASVGFPADVNPILRGLHATYRWVHPMPQRSSPITPARLQERVTALSPFFESGSVLIPGTLGSFRWRAVSNYESESAQFAWITQTVLAADTAGLQILEEGAAGLAQLTTDFVKRFGVSPETALATITTWMERRGEAIAPAAGAEAGSLAVPRFSTGAFITVSGTHPEYAIEVQDIDSSEELQRILTVVGVVLGAASADLKLKAPSASVAAVAVSVAVADEAVVAAVEAVEEAAGVVPDVGEPDADMAAFLEGLGFGGEDEVPADDIVEGNIPQLTVEETSVSAPVGTPALVGTPAPVAAMPDLDAAIAEVEEECKGTRWRAGEAALKVSDDYYMERLKKADSRLFGYSNKTDKGTKGYSKSCQRSDGRQPNIMTLSEYARVKRCYASQVRFVDLPPRKSSDLPSFADYNPRKANQYPDEMWLSDPETGKPMWAIYGYESKTNPGEFRYLICAELWCERDNLPLLRTEFAGTEGRGFTKPANSCPFCGGATIANMKSPKPGESVVVRMPKEATGKLHGFIGTITRANKHPEGFPLPCCDTTPRLLKKYMDAKFLGKLKYGRDLGEAEEESDVAIAEAAAEAEGEAAGAGAGAAGAGADTEIEPDSIFGSSPDYRRILSSMQTQYILGNDKLLEGGKLGLVPPLLDSFFGQNSQQATVSKSIRTTFTDSAQIFVRLGVQYNPRKRGLNLLSALAPILGFDTPEQLIADFRSAKRDESAPAGVSMKYLIRAFESANYGTLVYEFASKSTLSSAAVDDTRVSEWARLNGYTVGPSLPHLKRLYRAWHTFLKYLDDADQPKQLRHLEHLLAAPGVLSPRGLLLIVLEPGPKEVSVVCPTFGIPPADLYRDVPVAFLWHEPRDDRWTPLVLYNGTSTATRQFGTRDTDLTRLPGNLGKRTKLVRSGIENWLREWRSSTTGCGRPAPPPHVWTPGRDTTSLPRLSQLRFSKIVRDRSNRLAGVLYPTDGPDGPVVFVPCLDDGYLAVTNGRIYEVEGFQGQLASLDATVAMYERLVVEGFTGLRPVAALSKGKQAADPTRVIGLRLASGSRIPVASGPNTMSLPLEPVDQFVWERDGLILPNPNAPPVVIEFTEASGIEEQLAEAYQHLRLSFGRWLNGPESMGFKNDVLAVLGAESLPLYERRKRMDILLEPLLSQWIAVEETKERRQLPILRQDCLAIADDEARCAAAGACRFGEGRCMIHAPTRPGSDSGPGANPVRIFTSRLSDELLRYADSSRQVLTGTVSAIRAPRGVVRVGDAIYTAVGLKESATAVLQRLGFTGDVPISFPEEMMRFDGIEEEEELVVAAAAAPSSVTDLPAAWKEMGFQIAQPQTEDIGTARRLALAAALDTALPTLEAAIQRKRAKYSLPTDIPFQWSVQDFWILSRILLTNILFVHEQGNGSIVIDRWIEPTDTGAKRPPRDMFLMIWGPKQLAVFRGKDNRFSLQQLPTELRMALDSASPMSNEVAMGAVAEEEEPVAAVPSTVAAVAAVPAEEEEEESALEPAPAPTVEPVVAPAPIIEPVAPVPGPAPIVAEPPAPPAPIVEPVVTPAAPEPTVEPVAPVPAPPAPIVEPPAPPAPPAPAEPTSALPLSWKAMGFQVVAPDIISSDNAEVVRRTALEAAFQTTIPSLEIVINRRLAKYKMPTPRPFQWSLQDFWVMARLFLTNFVFAHAEADGSIIIDRWIEPTEADMRPAENTYTIIWGPYQLTVFKGKDKQFYAQQLPAEFREALAAASPMSNEVAKSSVEPIPINTAI</sequence>
<accession>A0A6C0DBY1</accession>
<protein>
    <submittedName>
        <fullName evidence="2">Uncharacterized protein</fullName>
    </submittedName>
</protein>
<dbReference type="EMBL" id="MN739575">
    <property type="protein sequence ID" value="QHT13674.1"/>
    <property type="molecule type" value="Genomic_DNA"/>
</dbReference>
<name>A0A6C0DBY1_9ZZZZ</name>
<proteinExistence type="predicted"/>